<dbReference type="RefSeq" id="WP_091554936.1">
    <property type="nucleotide sequence ID" value="NZ_FNPH01000003.1"/>
</dbReference>
<name>A0A1H3LYT5_9ACTN</name>
<dbReference type="PROSITE" id="PS51318">
    <property type="entry name" value="TAT"/>
    <property type="match status" value="1"/>
</dbReference>
<gene>
    <name evidence="2" type="ORF">SAMN05444365_103157</name>
</gene>
<dbReference type="Proteomes" id="UP000242415">
    <property type="component" value="Unassembled WGS sequence"/>
</dbReference>
<dbReference type="STRING" id="405436.SAMN05444365_103157"/>
<reference evidence="3" key="1">
    <citation type="submission" date="2016-10" db="EMBL/GenBank/DDBJ databases">
        <authorList>
            <person name="Varghese N."/>
            <person name="Submissions S."/>
        </authorList>
    </citation>
    <scope>NUCLEOTIDE SEQUENCE [LARGE SCALE GENOMIC DNA]</scope>
    <source>
        <strain evidence="3">DSM 45245</strain>
    </source>
</reference>
<sequence>MTRTARRGAAALIAATALSGALLAPAAPAAAAPRTSCTVTADQRAAALDQLKAGHNALRGRKPSAAERTAFRNAVAELIQAARDAKMSPEVRAAKIAELRALRAKLEAAATPEERTAIRAEIRAIVLELKTARLTKAERAELIKKIKEMRAALTGKLTKADRDAVKASITAAKAVLKCKVTA</sequence>
<evidence type="ECO:0000256" key="1">
    <source>
        <dbReference type="SAM" id="SignalP"/>
    </source>
</evidence>
<keyword evidence="3" id="KW-1185">Reference proteome</keyword>
<dbReference type="AlphaFoldDB" id="A0A1H3LYT5"/>
<evidence type="ECO:0008006" key="4">
    <source>
        <dbReference type="Google" id="ProtNLM"/>
    </source>
</evidence>
<feature type="chain" id="PRO_5038987835" description="Periplasmic heavy metal sensor" evidence="1">
    <location>
        <begin position="27"/>
        <end position="182"/>
    </location>
</feature>
<dbReference type="EMBL" id="FNPH01000003">
    <property type="protein sequence ID" value="SDY69570.1"/>
    <property type="molecule type" value="Genomic_DNA"/>
</dbReference>
<organism evidence="2 3">
    <name type="scientific">Micromonospora pattaloongensis</name>
    <dbReference type="NCBI Taxonomy" id="405436"/>
    <lineage>
        <taxon>Bacteria</taxon>
        <taxon>Bacillati</taxon>
        <taxon>Actinomycetota</taxon>
        <taxon>Actinomycetes</taxon>
        <taxon>Micromonosporales</taxon>
        <taxon>Micromonosporaceae</taxon>
        <taxon>Micromonospora</taxon>
    </lineage>
</organism>
<evidence type="ECO:0000313" key="3">
    <source>
        <dbReference type="Proteomes" id="UP000242415"/>
    </source>
</evidence>
<protein>
    <recommendedName>
        <fullName evidence="4">Periplasmic heavy metal sensor</fullName>
    </recommendedName>
</protein>
<accession>A0A1H3LYT5</accession>
<proteinExistence type="predicted"/>
<keyword evidence="1" id="KW-0732">Signal</keyword>
<dbReference type="InterPro" id="IPR006311">
    <property type="entry name" value="TAT_signal"/>
</dbReference>
<feature type="signal peptide" evidence="1">
    <location>
        <begin position="1"/>
        <end position="26"/>
    </location>
</feature>
<evidence type="ECO:0000313" key="2">
    <source>
        <dbReference type="EMBL" id="SDY69570.1"/>
    </source>
</evidence>